<gene>
    <name evidence="15" type="ORF">A2932_01330</name>
</gene>
<dbReference type="FunFam" id="3.40.1450.10:FF:000002">
    <property type="entry name" value="2,3-bisphosphoglycerate-independent phosphoglycerate mutase"/>
    <property type="match status" value="1"/>
</dbReference>
<dbReference type="STRING" id="1802163.A2932_01330"/>
<dbReference type="EC" id="5.4.2.12" evidence="10"/>
<dbReference type="InterPro" id="IPR017850">
    <property type="entry name" value="Alkaline_phosphatase_core_sf"/>
</dbReference>
<dbReference type="HAMAP" id="MF_01038">
    <property type="entry name" value="GpmI"/>
    <property type="match status" value="1"/>
</dbReference>
<feature type="binding site" evidence="12">
    <location>
        <position position="14"/>
    </location>
    <ligand>
        <name>Mn(2+)</name>
        <dbReference type="ChEBI" id="CHEBI:29035"/>
        <label>2</label>
    </ligand>
</feature>
<feature type="binding site" evidence="12">
    <location>
        <position position="456"/>
    </location>
    <ligand>
        <name>Mn(2+)</name>
        <dbReference type="ChEBI" id="CHEBI:29035"/>
        <label>1</label>
    </ligand>
</feature>
<dbReference type="AlphaFoldDB" id="A0A1G2HH73"/>
<dbReference type="PANTHER" id="PTHR31637">
    <property type="entry name" value="2,3-BISPHOSPHOGLYCERATE-INDEPENDENT PHOSPHOGLYCERATE MUTASE"/>
    <property type="match status" value="1"/>
</dbReference>
<dbReference type="InterPro" id="IPR006124">
    <property type="entry name" value="Metalloenzyme"/>
</dbReference>
<dbReference type="PIRSF" id="PIRSF001492">
    <property type="entry name" value="IPGAM"/>
    <property type="match status" value="1"/>
</dbReference>
<dbReference type="GO" id="GO:0005737">
    <property type="term" value="C:cytoplasm"/>
    <property type="evidence" value="ECO:0007669"/>
    <property type="project" value="InterPro"/>
</dbReference>
<comment type="similarity">
    <text evidence="5">Belongs to the BPG-independent phosphoglycerate mutase family.</text>
</comment>
<dbReference type="Gene3D" id="3.40.1450.10">
    <property type="entry name" value="BPG-independent phosphoglycerate mutase, domain B"/>
    <property type="match status" value="1"/>
</dbReference>
<keyword evidence="6 12" id="KW-0479">Metal-binding</keyword>
<evidence type="ECO:0000256" key="12">
    <source>
        <dbReference type="PIRSR" id="PIRSR001492-3"/>
    </source>
</evidence>
<feature type="binding site" evidence="12">
    <location>
        <position position="437"/>
    </location>
    <ligand>
        <name>Mn(2+)</name>
        <dbReference type="ChEBI" id="CHEBI:29035"/>
        <label>2</label>
    </ligand>
</feature>
<comment type="caution">
    <text evidence="15">The sequence shown here is derived from an EMBL/GenBank/DDBJ whole genome shotgun (WGS) entry which is preliminary data.</text>
</comment>
<evidence type="ECO:0000256" key="11">
    <source>
        <dbReference type="PIRSR" id="PIRSR001492-1"/>
    </source>
</evidence>
<dbReference type="GO" id="GO:0006096">
    <property type="term" value="P:glycolytic process"/>
    <property type="evidence" value="ECO:0007669"/>
    <property type="project" value="UniProtKB-UniRule"/>
</dbReference>
<keyword evidence="8 12" id="KW-0464">Manganese</keyword>
<dbReference type="Pfam" id="PF06415">
    <property type="entry name" value="iPGM_N"/>
    <property type="match status" value="1"/>
</dbReference>
<dbReference type="SUPFAM" id="SSF64158">
    <property type="entry name" value="2,3-Bisphosphoglycerate-independent phosphoglycerate mutase, substrate-binding domain"/>
    <property type="match status" value="1"/>
</dbReference>
<evidence type="ECO:0000259" key="14">
    <source>
        <dbReference type="Pfam" id="PF06415"/>
    </source>
</evidence>
<evidence type="ECO:0000256" key="6">
    <source>
        <dbReference type="ARBA" id="ARBA00022723"/>
    </source>
</evidence>
<dbReference type="PANTHER" id="PTHR31637:SF0">
    <property type="entry name" value="2,3-BISPHOSPHOGLYCERATE-INDEPENDENT PHOSPHOGLYCERATE MUTASE"/>
    <property type="match status" value="1"/>
</dbReference>
<feature type="binding site" evidence="12">
    <location>
        <position position="438"/>
    </location>
    <ligand>
        <name>Mn(2+)</name>
        <dbReference type="ChEBI" id="CHEBI:29035"/>
        <label>2</label>
    </ligand>
</feature>
<evidence type="ECO:0000313" key="15">
    <source>
        <dbReference type="EMBL" id="OGZ61228.1"/>
    </source>
</evidence>
<keyword evidence="9" id="KW-0413">Isomerase</keyword>
<dbReference type="NCBIfam" id="TIGR01307">
    <property type="entry name" value="pgm_bpd_ind"/>
    <property type="match status" value="1"/>
</dbReference>
<evidence type="ECO:0000256" key="8">
    <source>
        <dbReference type="ARBA" id="ARBA00023211"/>
    </source>
</evidence>
<accession>A0A1G2HH73</accession>
<dbReference type="Gene3D" id="3.40.720.10">
    <property type="entry name" value="Alkaline Phosphatase, subunit A"/>
    <property type="match status" value="1"/>
</dbReference>
<feature type="domain" description="Metalloenzyme" evidence="13">
    <location>
        <begin position="6"/>
        <end position="496"/>
    </location>
</feature>
<feature type="non-terminal residue" evidence="15">
    <location>
        <position position="496"/>
    </location>
</feature>
<dbReference type="Proteomes" id="UP000179153">
    <property type="component" value="Unassembled WGS sequence"/>
</dbReference>
<comment type="cofactor">
    <cofactor evidence="2">
        <name>Mn(2+)</name>
        <dbReference type="ChEBI" id="CHEBI:29035"/>
    </cofactor>
</comment>
<reference evidence="15 16" key="1">
    <citation type="journal article" date="2016" name="Nat. Commun.">
        <title>Thousands of microbial genomes shed light on interconnected biogeochemical processes in an aquifer system.</title>
        <authorList>
            <person name="Anantharaman K."/>
            <person name="Brown C.T."/>
            <person name="Hug L.A."/>
            <person name="Sharon I."/>
            <person name="Castelle C.J."/>
            <person name="Probst A.J."/>
            <person name="Thomas B.C."/>
            <person name="Singh A."/>
            <person name="Wilkins M.J."/>
            <person name="Karaoz U."/>
            <person name="Brodie E.L."/>
            <person name="Williams K.H."/>
            <person name="Hubbard S.S."/>
            <person name="Banfield J.F."/>
        </authorList>
    </citation>
    <scope>NUCLEOTIDE SEQUENCE [LARGE SCALE GENOMIC DNA]</scope>
</reference>
<comment type="pathway">
    <text evidence="4">Carbohydrate degradation; glycolysis; pyruvate from D-glyceraldehyde 3-phosphate: step 3/5.</text>
</comment>
<dbReference type="UniPathway" id="UPA00109">
    <property type="reaction ID" value="UER00186"/>
</dbReference>
<feature type="binding site" evidence="12">
    <location>
        <position position="396"/>
    </location>
    <ligand>
        <name>Mn(2+)</name>
        <dbReference type="ChEBI" id="CHEBI:29035"/>
        <label>1</label>
    </ligand>
</feature>
<comment type="function">
    <text evidence="3">Catalyzes the interconversion of 2-phosphoglycerate and 3-phosphoglycerate.</text>
</comment>
<dbReference type="EMBL" id="MHOI01000025">
    <property type="protein sequence ID" value="OGZ61228.1"/>
    <property type="molecule type" value="Genomic_DNA"/>
</dbReference>
<dbReference type="SUPFAM" id="SSF53649">
    <property type="entry name" value="Alkaline phosphatase-like"/>
    <property type="match status" value="1"/>
</dbReference>
<evidence type="ECO:0000259" key="13">
    <source>
        <dbReference type="Pfam" id="PF01676"/>
    </source>
</evidence>
<keyword evidence="7" id="KW-0324">Glycolysis</keyword>
<dbReference type="GO" id="GO:0004619">
    <property type="term" value="F:phosphoglycerate mutase activity"/>
    <property type="evidence" value="ECO:0007669"/>
    <property type="project" value="UniProtKB-UniRule"/>
</dbReference>
<feature type="domain" description="BPG-independent PGAM N-terminal" evidence="14">
    <location>
        <begin position="84"/>
        <end position="294"/>
    </location>
</feature>
<dbReference type="GO" id="GO:0030145">
    <property type="term" value="F:manganese ion binding"/>
    <property type="evidence" value="ECO:0007669"/>
    <property type="project" value="InterPro"/>
</dbReference>
<comment type="catalytic activity">
    <reaction evidence="1">
        <text>(2R)-2-phosphoglycerate = (2R)-3-phosphoglycerate</text>
        <dbReference type="Rhea" id="RHEA:15901"/>
        <dbReference type="ChEBI" id="CHEBI:58272"/>
        <dbReference type="ChEBI" id="CHEBI:58289"/>
        <dbReference type="EC" id="5.4.2.12"/>
    </reaction>
</comment>
<dbReference type="InterPro" id="IPR036646">
    <property type="entry name" value="PGAM_B_sf"/>
</dbReference>
<protein>
    <recommendedName>
        <fullName evidence="10">2,3-bisphosphoglycerate-independent phosphoglycerate mutase</fullName>
        <ecNumber evidence="10">5.4.2.12</ecNumber>
    </recommendedName>
</protein>
<evidence type="ECO:0000256" key="5">
    <source>
        <dbReference type="ARBA" id="ARBA00008819"/>
    </source>
</evidence>
<feature type="binding site" evidence="12">
    <location>
        <position position="64"/>
    </location>
    <ligand>
        <name>Mn(2+)</name>
        <dbReference type="ChEBI" id="CHEBI:29035"/>
        <label>2</label>
    </ligand>
</feature>
<organism evidence="15 16">
    <name type="scientific">Candidatus Spechtbacteria bacterium RIFCSPLOWO2_01_FULL_46_10</name>
    <dbReference type="NCBI Taxonomy" id="1802163"/>
    <lineage>
        <taxon>Bacteria</taxon>
        <taxon>Candidatus Spechtiibacteriota</taxon>
    </lineage>
</organism>
<dbReference type="GO" id="GO:0006007">
    <property type="term" value="P:glucose catabolic process"/>
    <property type="evidence" value="ECO:0007669"/>
    <property type="project" value="InterPro"/>
</dbReference>
<dbReference type="InterPro" id="IPR005995">
    <property type="entry name" value="Pgm_bpd_ind"/>
</dbReference>
<evidence type="ECO:0000313" key="16">
    <source>
        <dbReference type="Proteomes" id="UP000179153"/>
    </source>
</evidence>
<evidence type="ECO:0000256" key="9">
    <source>
        <dbReference type="ARBA" id="ARBA00023235"/>
    </source>
</evidence>
<dbReference type="CDD" id="cd16010">
    <property type="entry name" value="iPGM"/>
    <property type="match status" value="1"/>
</dbReference>
<evidence type="ECO:0000256" key="10">
    <source>
        <dbReference type="NCBIfam" id="TIGR01307"/>
    </source>
</evidence>
<sequence>MEETRQKVILAILDGWGVAPPNKSNAIAQARTPNTDEIEQNYFALSLQASSMAVGLPWGEEGNSEVGHMNMGAGRIIYQYHPRITEAIRDASFFKNEALLNALSHVKHYNSTLHIMGLVSCGTVHSSLDHAYGLIELAKKNNVKKFAMHAFTDGKNCAPNEGARLIIELEKRLADFEQRKVSSVVGRLYAMDRNRDWESTRVAYELLVNGVGNKIDNAPKYIEEQYKIGKNDFDIDPAVIGNGPRIGENDAVVFFNFREDSARQLTRVFVESDFDKFARVKINNLFFVTMTAYAQNLPVSVVFPPPIIENHLTEVLSENNLKQLHVAESEKYAHITYFFNGANERSYPGEDRKLLMSEGGPYYDKKPQMRAYDLTQIIIENIDAYDFLLINYANADIVGHTGNFESTVKAVEAVDANIGSLMQITKTVGAVLIISSDHGNAEEMYDTKTGEKKIRHTKNPVPFYIVGKGFENKSKTALFEQEPKGMLADIAPTILD</sequence>
<evidence type="ECO:0000256" key="2">
    <source>
        <dbReference type="ARBA" id="ARBA00001936"/>
    </source>
</evidence>
<evidence type="ECO:0000256" key="4">
    <source>
        <dbReference type="ARBA" id="ARBA00004798"/>
    </source>
</evidence>
<dbReference type="Pfam" id="PF01676">
    <property type="entry name" value="Metalloenzyme"/>
    <property type="match status" value="1"/>
</dbReference>
<evidence type="ECO:0000256" key="7">
    <source>
        <dbReference type="ARBA" id="ARBA00023152"/>
    </source>
</evidence>
<feature type="active site" description="Phosphoserine intermediate" evidence="11">
    <location>
        <position position="64"/>
    </location>
</feature>
<dbReference type="InterPro" id="IPR011258">
    <property type="entry name" value="BPG-indep_PGM_N"/>
</dbReference>
<evidence type="ECO:0000256" key="1">
    <source>
        <dbReference type="ARBA" id="ARBA00000370"/>
    </source>
</evidence>
<feature type="binding site" evidence="12">
    <location>
        <position position="400"/>
    </location>
    <ligand>
        <name>Mn(2+)</name>
        <dbReference type="ChEBI" id="CHEBI:29035"/>
        <label>1</label>
    </ligand>
</feature>
<evidence type="ECO:0000256" key="3">
    <source>
        <dbReference type="ARBA" id="ARBA00002315"/>
    </source>
</evidence>
<proteinExistence type="inferred from homology"/>
<name>A0A1G2HH73_9BACT</name>